<evidence type="ECO:0000256" key="2">
    <source>
        <dbReference type="PROSITE-ProRule" id="PRU00192"/>
    </source>
</evidence>
<dbReference type="InterPro" id="IPR036028">
    <property type="entry name" value="SH3-like_dom_sf"/>
</dbReference>
<comment type="caution">
    <text evidence="5">The sequence shown here is derived from an EMBL/GenBank/DDBJ whole genome shotgun (WGS) entry which is preliminary data.</text>
</comment>
<feature type="compositionally biased region" description="Acidic residues" evidence="3">
    <location>
        <begin position="361"/>
        <end position="372"/>
    </location>
</feature>
<feature type="compositionally biased region" description="Basic residues" evidence="3">
    <location>
        <begin position="513"/>
        <end position="526"/>
    </location>
</feature>
<feature type="compositionally biased region" description="Basic and acidic residues" evidence="3">
    <location>
        <begin position="147"/>
        <end position="156"/>
    </location>
</feature>
<feature type="region of interest" description="Disordered" evidence="3">
    <location>
        <begin position="411"/>
        <end position="526"/>
    </location>
</feature>
<evidence type="ECO:0000313" key="6">
    <source>
        <dbReference type="Proteomes" id="UP001209878"/>
    </source>
</evidence>
<dbReference type="PROSITE" id="PS50002">
    <property type="entry name" value="SH3"/>
    <property type="match status" value="1"/>
</dbReference>
<feature type="region of interest" description="Disordered" evidence="3">
    <location>
        <begin position="1"/>
        <end position="37"/>
    </location>
</feature>
<organism evidence="5 6">
    <name type="scientific">Ridgeia piscesae</name>
    <name type="common">Tubeworm</name>
    <dbReference type="NCBI Taxonomy" id="27915"/>
    <lineage>
        <taxon>Eukaryota</taxon>
        <taxon>Metazoa</taxon>
        <taxon>Spiralia</taxon>
        <taxon>Lophotrochozoa</taxon>
        <taxon>Annelida</taxon>
        <taxon>Polychaeta</taxon>
        <taxon>Sedentaria</taxon>
        <taxon>Canalipalpata</taxon>
        <taxon>Sabellida</taxon>
        <taxon>Siboglinidae</taxon>
        <taxon>Ridgeia</taxon>
    </lineage>
</organism>
<feature type="compositionally biased region" description="Basic and acidic residues" evidence="3">
    <location>
        <begin position="468"/>
        <end position="512"/>
    </location>
</feature>
<keyword evidence="1 2" id="KW-0728">SH3 domain</keyword>
<dbReference type="EMBL" id="JAODUO010000927">
    <property type="protein sequence ID" value="KAK2172796.1"/>
    <property type="molecule type" value="Genomic_DNA"/>
</dbReference>
<evidence type="ECO:0000256" key="1">
    <source>
        <dbReference type="ARBA" id="ARBA00022443"/>
    </source>
</evidence>
<accession>A0AAD9NLK8</accession>
<dbReference type="Proteomes" id="UP001209878">
    <property type="component" value="Unassembled WGS sequence"/>
</dbReference>
<feature type="domain" description="SH3" evidence="4">
    <location>
        <begin position="526"/>
        <end position="587"/>
    </location>
</feature>
<keyword evidence="6" id="KW-1185">Reference proteome</keyword>
<feature type="compositionally biased region" description="Low complexity" evidence="3">
    <location>
        <begin position="168"/>
        <end position="188"/>
    </location>
</feature>
<reference evidence="5" key="1">
    <citation type="journal article" date="2023" name="Mol. Biol. Evol.">
        <title>Third-Generation Sequencing Reveals the Adaptive Role of the Epigenome in Three Deep-Sea Polychaetes.</title>
        <authorList>
            <person name="Perez M."/>
            <person name="Aroh O."/>
            <person name="Sun Y."/>
            <person name="Lan Y."/>
            <person name="Juniper S.K."/>
            <person name="Young C.R."/>
            <person name="Angers B."/>
            <person name="Qian P.Y."/>
        </authorList>
    </citation>
    <scope>NUCLEOTIDE SEQUENCE</scope>
    <source>
        <strain evidence="5">R07B-5</strain>
    </source>
</reference>
<proteinExistence type="predicted"/>
<evidence type="ECO:0000259" key="4">
    <source>
        <dbReference type="PROSITE" id="PS50002"/>
    </source>
</evidence>
<feature type="region of interest" description="Disordered" evidence="3">
    <location>
        <begin position="333"/>
        <end position="372"/>
    </location>
</feature>
<protein>
    <recommendedName>
        <fullName evidence="4">SH3 domain-containing protein</fullName>
    </recommendedName>
</protein>
<gene>
    <name evidence="5" type="ORF">NP493_928g01062</name>
</gene>
<dbReference type="CDD" id="cd00174">
    <property type="entry name" value="SH3"/>
    <property type="match status" value="1"/>
</dbReference>
<dbReference type="AlphaFoldDB" id="A0AAD9NLK8"/>
<dbReference type="SUPFAM" id="SSF50044">
    <property type="entry name" value="SH3-domain"/>
    <property type="match status" value="2"/>
</dbReference>
<feature type="compositionally biased region" description="Basic and acidic residues" evidence="3">
    <location>
        <begin position="441"/>
        <end position="452"/>
    </location>
</feature>
<feature type="region of interest" description="Disordered" evidence="3">
    <location>
        <begin position="141"/>
        <end position="244"/>
    </location>
</feature>
<sequence>MPPDPRDTKRGRRAPRSRYGTPASDSSASASESRSTDYRVKSTWGALPVGGTTMATTRYLADAQLETADARHPANVPMLVVRGYTPTPRRATQGHVTVERGAVVNALYKLADWLFVRTADDAVGFIPRACVEAIGPRTARDFGQQFPERDADEVGARRGRASFSPANTTTTTASSDGDGASGDESGASLRDAFGFLHLHKGTPSPPPPPPPSPPSRWRDGLTSHRQSPIARGEMVKHVTSGHTRRIYSAEEDGDLTSRHNMVDSVDVTYVPPASLAARKSKQTNGFPERPRLRSPVTVSERQTGHDVSNDIGRNSAGQPRALYHKALPVVASKNGSRRRRRYRAMANNVSVRYRGSKSAGDDDCDDDDDDSLSDGAGARSLFDVALESSDNCSVCRGQYVNVRDLVQYERPVGSTRGRSPGSESHRRRRRAQTDPENGFADSDRPSSSDHSPRGSGTDYHHRRRRDHSCRSDQPRSSDRQQYNGEKECNGDHVHREDLPRNGDHVHREDHRSGSRTRRRSASATRRHRATLTVIFDHVSQTDGDIDVRRGDIVRLLSDADSRCYWVRRENDGRKGFIPKSCAVNLREFNLDPSTKTTYL</sequence>
<dbReference type="InterPro" id="IPR001452">
    <property type="entry name" value="SH3_domain"/>
</dbReference>
<dbReference type="SMART" id="SM00326">
    <property type="entry name" value="SH3"/>
    <property type="match status" value="2"/>
</dbReference>
<evidence type="ECO:0000313" key="5">
    <source>
        <dbReference type="EMBL" id="KAK2172796.1"/>
    </source>
</evidence>
<feature type="compositionally biased region" description="Low complexity" evidence="3">
    <location>
        <begin position="23"/>
        <end position="33"/>
    </location>
</feature>
<feature type="compositionally biased region" description="Pro residues" evidence="3">
    <location>
        <begin position="203"/>
        <end position="214"/>
    </location>
</feature>
<name>A0AAD9NLK8_RIDPI</name>
<dbReference type="Pfam" id="PF07653">
    <property type="entry name" value="SH3_2"/>
    <property type="match status" value="1"/>
</dbReference>
<dbReference type="Gene3D" id="2.30.30.40">
    <property type="entry name" value="SH3 Domains"/>
    <property type="match status" value="1"/>
</dbReference>
<evidence type="ECO:0000256" key="3">
    <source>
        <dbReference type="SAM" id="MobiDB-lite"/>
    </source>
</evidence>
<feature type="region of interest" description="Disordered" evidence="3">
    <location>
        <begin position="278"/>
        <end position="316"/>
    </location>
</feature>